<evidence type="ECO:0000313" key="7">
    <source>
        <dbReference type="EMBL" id="MFC4294329.1"/>
    </source>
</evidence>
<keyword evidence="4" id="KW-0964">Secreted</keyword>
<dbReference type="InterPro" id="IPR001736">
    <property type="entry name" value="PLipase_D/transphosphatidylase"/>
</dbReference>
<evidence type="ECO:0000256" key="1">
    <source>
        <dbReference type="ARBA" id="ARBA00003145"/>
    </source>
</evidence>
<dbReference type="PROSITE" id="PS50035">
    <property type="entry name" value="PLD"/>
    <property type="match status" value="2"/>
</dbReference>
<proteinExistence type="predicted"/>
<evidence type="ECO:0000256" key="2">
    <source>
        <dbReference type="ARBA" id="ARBA00004613"/>
    </source>
</evidence>
<evidence type="ECO:0000313" key="8">
    <source>
        <dbReference type="Proteomes" id="UP001595828"/>
    </source>
</evidence>
<evidence type="ECO:0000256" key="4">
    <source>
        <dbReference type="ARBA" id="ARBA00022525"/>
    </source>
</evidence>
<dbReference type="Pfam" id="PF13091">
    <property type="entry name" value="PLDc_2"/>
    <property type="match status" value="2"/>
</dbReference>
<name>A0ABV8RNP3_9SPHN</name>
<accession>A0ABV8RNP3</accession>
<evidence type="ECO:0000259" key="6">
    <source>
        <dbReference type="PROSITE" id="PS50035"/>
    </source>
</evidence>
<comment type="subcellular location">
    <subcellularLocation>
        <location evidence="2">Secreted</location>
    </subcellularLocation>
</comment>
<keyword evidence="8" id="KW-1185">Reference proteome</keyword>
<comment type="caution">
    <text evidence="7">The sequence shown here is derived from an EMBL/GenBank/DDBJ whole genome shotgun (WGS) entry which is preliminary data.</text>
</comment>
<dbReference type="RefSeq" id="WP_379537784.1">
    <property type="nucleotide sequence ID" value="NZ_JBHSDR010000003.1"/>
</dbReference>
<gene>
    <name evidence="7" type="ORF">ACFO0A_04570</name>
</gene>
<evidence type="ECO:0000256" key="5">
    <source>
        <dbReference type="ARBA" id="ARBA00029594"/>
    </source>
</evidence>
<protein>
    <recommendedName>
        <fullName evidence="3">Phospholipase D</fullName>
    </recommendedName>
    <alternativeName>
        <fullName evidence="5">Choline phosphatase</fullName>
    </alternativeName>
</protein>
<dbReference type="EMBL" id="JBHSDR010000003">
    <property type="protein sequence ID" value="MFC4294329.1"/>
    <property type="molecule type" value="Genomic_DNA"/>
</dbReference>
<dbReference type="InterPro" id="IPR025202">
    <property type="entry name" value="PLD-like_dom"/>
</dbReference>
<feature type="domain" description="PLD phosphodiesterase" evidence="6">
    <location>
        <begin position="268"/>
        <end position="295"/>
    </location>
</feature>
<feature type="domain" description="PLD phosphodiesterase" evidence="6">
    <location>
        <begin position="117"/>
        <end position="143"/>
    </location>
</feature>
<comment type="function">
    <text evidence="1">Could be a virulence factor.</text>
</comment>
<dbReference type="Gene3D" id="3.30.870.10">
    <property type="entry name" value="Endonuclease Chain A"/>
    <property type="match status" value="2"/>
</dbReference>
<dbReference type="SUPFAM" id="SSF56024">
    <property type="entry name" value="Phospholipase D/nuclease"/>
    <property type="match status" value="2"/>
</dbReference>
<sequence>MPDYSLLIGAEAFWSKAAADIAGARRRVLIQAMTFEGDAAGQAVATAIGLASAADRRVLIDDYSRHVTNDTLLPLMPYQATGLRQEARATRAMFSALAAGGTGVRVTNPVGYQPLRFPLRNHKKLLVIDDVAYIGGINFSDHNFAWHDLMVRIDDPQASAFLAEDFDRDWAGRPASAAGRFGGLELVTLDGTSNSAALAPVLAMFAGARRSIEMIGAYPTAPFTDALARAAERGCAVTLYSPSENNKPLLRDYLFALAGSSRISLRLLPAMTHVKAVLVDGRTLLLGSVNFNVASYRTNGDLLAISRDKALVKAFEQELFAPARAQAGPPVRPRVAGWRRLRARGTLALTDLVLARLRHGPVRSIEWADVV</sequence>
<organism evidence="7 8">
    <name type="scientific">Novosphingobium tardum</name>
    <dbReference type="NCBI Taxonomy" id="1538021"/>
    <lineage>
        <taxon>Bacteria</taxon>
        <taxon>Pseudomonadati</taxon>
        <taxon>Pseudomonadota</taxon>
        <taxon>Alphaproteobacteria</taxon>
        <taxon>Sphingomonadales</taxon>
        <taxon>Sphingomonadaceae</taxon>
        <taxon>Novosphingobium</taxon>
    </lineage>
</organism>
<dbReference type="PANTHER" id="PTHR21248:SF22">
    <property type="entry name" value="PHOSPHOLIPASE D"/>
    <property type="match status" value="1"/>
</dbReference>
<reference evidence="8" key="1">
    <citation type="journal article" date="2019" name="Int. J. Syst. Evol. Microbiol.">
        <title>The Global Catalogue of Microorganisms (GCM) 10K type strain sequencing project: providing services to taxonomists for standard genome sequencing and annotation.</title>
        <authorList>
            <consortium name="The Broad Institute Genomics Platform"/>
            <consortium name="The Broad Institute Genome Sequencing Center for Infectious Disease"/>
            <person name="Wu L."/>
            <person name="Ma J."/>
        </authorList>
    </citation>
    <scope>NUCLEOTIDE SEQUENCE [LARGE SCALE GENOMIC DNA]</scope>
    <source>
        <strain evidence="8">CGMCC 1.12989</strain>
    </source>
</reference>
<dbReference type="SMART" id="SM00155">
    <property type="entry name" value="PLDc"/>
    <property type="match status" value="2"/>
</dbReference>
<evidence type="ECO:0000256" key="3">
    <source>
        <dbReference type="ARBA" id="ARBA00018392"/>
    </source>
</evidence>
<dbReference type="PANTHER" id="PTHR21248">
    <property type="entry name" value="CARDIOLIPIN SYNTHASE"/>
    <property type="match status" value="1"/>
</dbReference>
<dbReference type="Proteomes" id="UP001595828">
    <property type="component" value="Unassembled WGS sequence"/>
</dbReference>